<dbReference type="AlphaFoldDB" id="A0A382HJV0"/>
<name>A0A382HJV0_9ZZZZ</name>
<reference evidence="1" key="1">
    <citation type="submission" date="2018-05" db="EMBL/GenBank/DDBJ databases">
        <authorList>
            <person name="Lanie J.A."/>
            <person name="Ng W.-L."/>
            <person name="Kazmierczak K.M."/>
            <person name="Andrzejewski T.M."/>
            <person name="Davidsen T.M."/>
            <person name="Wayne K.J."/>
            <person name="Tettelin H."/>
            <person name="Glass J.I."/>
            <person name="Rusch D."/>
            <person name="Podicherti R."/>
            <person name="Tsui H.-C.T."/>
            <person name="Winkler M.E."/>
        </authorList>
    </citation>
    <scope>NUCLEOTIDE SEQUENCE</scope>
</reference>
<evidence type="ECO:0000313" key="1">
    <source>
        <dbReference type="EMBL" id="SVB86781.1"/>
    </source>
</evidence>
<sequence>MHFFSYNSFLKFFLLFFLPVQIISGQLAFAGSSPASIAYEKARVSYQSFFQSKKKMHRRDQWILII</sequence>
<proteinExistence type="predicted"/>
<protein>
    <submittedName>
        <fullName evidence="1">Uncharacterized protein</fullName>
    </submittedName>
</protein>
<dbReference type="EMBL" id="UINC01061325">
    <property type="protein sequence ID" value="SVB86781.1"/>
    <property type="molecule type" value="Genomic_DNA"/>
</dbReference>
<accession>A0A382HJV0</accession>
<organism evidence="1">
    <name type="scientific">marine metagenome</name>
    <dbReference type="NCBI Taxonomy" id="408172"/>
    <lineage>
        <taxon>unclassified sequences</taxon>
        <taxon>metagenomes</taxon>
        <taxon>ecological metagenomes</taxon>
    </lineage>
</organism>
<feature type="non-terminal residue" evidence="1">
    <location>
        <position position="66"/>
    </location>
</feature>
<gene>
    <name evidence="1" type="ORF">METZ01_LOCUS239635</name>
</gene>